<dbReference type="InterPro" id="IPR036691">
    <property type="entry name" value="Endo/exonu/phosph_ase_sf"/>
</dbReference>
<dbReference type="Gene3D" id="3.60.10.10">
    <property type="entry name" value="Endonuclease/exonuclease/phosphatase"/>
    <property type="match status" value="1"/>
</dbReference>
<feature type="region of interest" description="Disordered" evidence="1">
    <location>
        <begin position="35"/>
        <end position="68"/>
    </location>
</feature>
<feature type="compositionally biased region" description="Low complexity" evidence="1">
    <location>
        <begin position="41"/>
        <end position="53"/>
    </location>
</feature>
<dbReference type="KEGG" id="lamb:KBB96_02170"/>
<dbReference type="GO" id="GO:0004519">
    <property type="term" value="F:endonuclease activity"/>
    <property type="evidence" value="ECO:0007669"/>
    <property type="project" value="UniProtKB-KW"/>
</dbReference>
<dbReference type="RefSeq" id="WP_211631845.1">
    <property type="nucleotide sequence ID" value="NZ_CP073100.1"/>
</dbReference>
<reference evidence="3" key="1">
    <citation type="submission" date="2021-04" db="EMBL/GenBank/DDBJ databases">
        <title>Luteolibacter sp. 32A isolated from the skin of an Anderson's salamander (Ambystoma andersonii).</title>
        <authorList>
            <person name="Spergser J."/>
            <person name="Busse H.-J."/>
        </authorList>
    </citation>
    <scope>NUCLEOTIDE SEQUENCE</scope>
    <source>
        <strain evidence="3">32A</strain>
    </source>
</reference>
<accession>A0A975J0E3</accession>
<feature type="domain" description="Endonuclease/exonuclease/phosphatase" evidence="2">
    <location>
        <begin position="95"/>
        <end position="332"/>
    </location>
</feature>
<dbReference type="EMBL" id="CP073100">
    <property type="protein sequence ID" value="QUE51706.1"/>
    <property type="molecule type" value="Genomic_DNA"/>
</dbReference>
<protein>
    <submittedName>
        <fullName evidence="3">Endonuclease/exonuclease/phosphatase family protein</fullName>
    </submittedName>
</protein>
<dbReference type="AlphaFoldDB" id="A0A975J0E3"/>
<gene>
    <name evidence="3" type="ORF">KBB96_02170</name>
</gene>
<organism evidence="3 4">
    <name type="scientific">Luteolibacter ambystomatis</name>
    <dbReference type="NCBI Taxonomy" id="2824561"/>
    <lineage>
        <taxon>Bacteria</taxon>
        <taxon>Pseudomonadati</taxon>
        <taxon>Verrucomicrobiota</taxon>
        <taxon>Verrucomicrobiia</taxon>
        <taxon>Verrucomicrobiales</taxon>
        <taxon>Verrucomicrobiaceae</taxon>
        <taxon>Luteolibacter</taxon>
    </lineage>
</organism>
<dbReference type="SUPFAM" id="SSF56219">
    <property type="entry name" value="DNase I-like"/>
    <property type="match status" value="1"/>
</dbReference>
<sequence>MFFRISNRINAPGLLGAFLLSTLCLLSGGCEKKSAGTPDWTDAAPSSPSTTATTPPPRPKTEEHATNGPVRFVAYNVENWLDRNRYPGSKATTDGTKPEKAKQAVIAVLAATKPDILGVCEIGESSDLAELQTRLKAAGIDLPHVHHAGGADPIRHLALLSRFPITATVKPSKTSYLLNGRTYGMQRGILDATVRVNEKDYRFLGAHLKSKRDVQEGDQEQMRASEGHLLRDHIEGILAAAPSTRLIAYGDFNDTKASTVVKTLQGGANRQDSLTPLALADSHGETWTQHWDYEDIYSRFDWIMVSKTLKPEVDAKASRVVDEPACGEASDHRPVMMVLE</sequence>
<dbReference type="PANTHER" id="PTHR42834">
    <property type="entry name" value="ENDONUCLEASE/EXONUCLEASE/PHOSPHATASE FAMILY PROTEIN (AFU_ORTHOLOGUE AFUA_3G09210)"/>
    <property type="match status" value="1"/>
</dbReference>
<keyword evidence="3" id="KW-0378">Hydrolase</keyword>
<proteinExistence type="predicted"/>
<keyword evidence="3" id="KW-0540">Nuclease</keyword>
<dbReference type="PROSITE" id="PS51257">
    <property type="entry name" value="PROKAR_LIPOPROTEIN"/>
    <property type="match status" value="1"/>
</dbReference>
<keyword evidence="4" id="KW-1185">Reference proteome</keyword>
<dbReference type="Proteomes" id="UP000676169">
    <property type="component" value="Chromosome"/>
</dbReference>
<dbReference type="InterPro" id="IPR005135">
    <property type="entry name" value="Endo/exonuclease/phosphatase"/>
</dbReference>
<evidence type="ECO:0000259" key="2">
    <source>
        <dbReference type="Pfam" id="PF03372"/>
    </source>
</evidence>
<keyword evidence="3" id="KW-0255">Endonuclease</keyword>
<evidence type="ECO:0000256" key="1">
    <source>
        <dbReference type="SAM" id="MobiDB-lite"/>
    </source>
</evidence>
<evidence type="ECO:0000313" key="4">
    <source>
        <dbReference type="Proteomes" id="UP000676169"/>
    </source>
</evidence>
<dbReference type="PANTHER" id="PTHR42834:SF1">
    <property type="entry name" value="ENDONUCLEASE_EXONUCLEASE_PHOSPHATASE FAMILY PROTEIN (AFU_ORTHOLOGUE AFUA_3G09210)"/>
    <property type="match status" value="1"/>
</dbReference>
<name>A0A975J0E3_9BACT</name>
<evidence type="ECO:0000313" key="3">
    <source>
        <dbReference type="EMBL" id="QUE51706.1"/>
    </source>
</evidence>
<dbReference type="Pfam" id="PF03372">
    <property type="entry name" value="Exo_endo_phos"/>
    <property type="match status" value="1"/>
</dbReference>